<feature type="domain" description="Thiamine phosphate synthase/TenI" evidence="1">
    <location>
        <begin position="12"/>
        <end position="190"/>
    </location>
</feature>
<dbReference type="Gene3D" id="3.20.20.70">
    <property type="entry name" value="Aldolase class I"/>
    <property type="match status" value="1"/>
</dbReference>
<accession>A0ABU0JCK4</accession>
<keyword evidence="3" id="KW-1185">Reference proteome</keyword>
<dbReference type="Proteomes" id="UP001242480">
    <property type="component" value="Unassembled WGS sequence"/>
</dbReference>
<sequence length="216" mass="22397">MADADHRPPVQLYLVTPFVTDATAFGPLLKEVLEAGEVACVLLNLAAPDDGAAKRLVKAMAGVVQPRGAALIVNGFAAVVARAGADGIHVADGHKGLAEALESFKPERIVGAGGIRSRHDSMAIAETGVDYVMFGEPSGDGRTPPLEAVVERTGWWAELFEIPCVAYAPDLGSVPLLADAGADFVALGGAVWNHDRGPAEALSLASRVLAQREARA</sequence>
<dbReference type="InterPro" id="IPR036206">
    <property type="entry name" value="ThiamineP_synth_sf"/>
</dbReference>
<dbReference type="EC" id="2.5.1.3" evidence="2"/>
<dbReference type="Pfam" id="PF02581">
    <property type="entry name" value="TMP-TENI"/>
    <property type="match status" value="1"/>
</dbReference>
<evidence type="ECO:0000313" key="2">
    <source>
        <dbReference type="EMBL" id="MDQ0472014.1"/>
    </source>
</evidence>
<comment type="caution">
    <text evidence="2">The sequence shown here is derived from an EMBL/GenBank/DDBJ whole genome shotgun (WGS) entry which is preliminary data.</text>
</comment>
<dbReference type="GO" id="GO:0004789">
    <property type="term" value="F:thiamine-phosphate diphosphorylase activity"/>
    <property type="evidence" value="ECO:0007669"/>
    <property type="project" value="UniProtKB-EC"/>
</dbReference>
<proteinExistence type="predicted"/>
<dbReference type="InterPro" id="IPR013785">
    <property type="entry name" value="Aldolase_TIM"/>
</dbReference>
<name>A0ABU0JCK4_9HYPH</name>
<dbReference type="SUPFAM" id="SSF51391">
    <property type="entry name" value="Thiamin phosphate synthase"/>
    <property type="match status" value="1"/>
</dbReference>
<dbReference type="EMBL" id="JAUSVX010000010">
    <property type="protein sequence ID" value="MDQ0472014.1"/>
    <property type="molecule type" value="Genomic_DNA"/>
</dbReference>
<dbReference type="CDD" id="cd00564">
    <property type="entry name" value="TMP_TenI"/>
    <property type="match status" value="1"/>
</dbReference>
<dbReference type="RefSeq" id="WP_307278101.1">
    <property type="nucleotide sequence ID" value="NZ_JAUSVX010000010.1"/>
</dbReference>
<dbReference type="InterPro" id="IPR022998">
    <property type="entry name" value="ThiamineP_synth_TenI"/>
</dbReference>
<keyword evidence="2" id="KW-0808">Transferase</keyword>
<evidence type="ECO:0000313" key="3">
    <source>
        <dbReference type="Proteomes" id="UP001242480"/>
    </source>
</evidence>
<organism evidence="2 3">
    <name type="scientific">Labrys wisconsinensis</name>
    <dbReference type="NCBI Taxonomy" id="425677"/>
    <lineage>
        <taxon>Bacteria</taxon>
        <taxon>Pseudomonadati</taxon>
        <taxon>Pseudomonadota</taxon>
        <taxon>Alphaproteobacteria</taxon>
        <taxon>Hyphomicrobiales</taxon>
        <taxon>Xanthobacteraceae</taxon>
        <taxon>Labrys</taxon>
    </lineage>
</organism>
<reference evidence="2 3" key="1">
    <citation type="submission" date="2023-07" db="EMBL/GenBank/DDBJ databases">
        <title>Genomic Encyclopedia of Type Strains, Phase IV (KMG-IV): sequencing the most valuable type-strain genomes for metagenomic binning, comparative biology and taxonomic classification.</title>
        <authorList>
            <person name="Goeker M."/>
        </authorList>
    </citation>
    <scope>NUCLEOTIDE SEQUENCE [LARGE SCALE GENOMIC DNA]</scope>
    <source>
        <strain evidence="2 3">DSM 19619</strain>
    </source>
</reference>
<gene>
    <name evidence="2" type="ORF">QO011_005041</name>
</gene>
<protein>
    <submittedName>
        <fullName evidence="2">Thiamine-phosphate pyrophosphorylase</fullName>
        <ecNumber evidence="2">2.5.1.3</ecNumber>
    </submittedName>
</protein>
<evidence type="ECO:0000259" key="1">
    <source>
        <dbReference type="Pfam" id="PF02581"/>
    </source>
</evidence>